<dbReference type="Proteomes" id="UP000294555">
    <property type="component" value="Unassembled WGS sequence"/>
</dbReference>
<dbReference type="AlphaFoldDB" id="A0A4R1NC16"/>
<dbReference type="Pfam" id="PF07690">
    <property type="entry name" value="MFS_1"/>
    <property type="match status" value="1"/>
</dbReference>
<organism evidence="6 7">
    <name type="scientific">Sodalis ligni</name>
    <dbReference type="NCBI Taxonomy" id="2697027"/>
    <lineage>
        <taxon>Bacteria</taxon>
        <taxon>Pseudomonadati</taxon>
        <taxon>Pseudomonadota</taxon>
        <taxon>Gammaproteobacteria</taxon>
        <taxon>Enterobacterales</taxon>
        <taxon>Bruguierivoracaceae</taxon>
        <taxon>Sodalis</taxon>
    </lineage>
</organism>
<keyword evidence="3 4" id="KW-0472">Membrane</keyword>
<dbReference type="Gene3D" id="1.20.1250.20">
    <property type="entry name" value="MFS general substrate transporter like domains"/>
    <property type="match status" value="1"/>
</dbReference>
<feature type="transmembrane region" description="Helical" evidence="4">
    <location>
        <begin position="138"/>
        <end position="156"/>
    </location>
</feature>
<dbReference type="InterPro" id="IPR011701">
    <property type="entry name" value="MFS"/>
</dbReference>
<feature type="transmembrane region" description="Helical" evidence="4">
    <location>
        <begin position="168"/>
        <end position="188"/>
    </location>
</feature>
<dbReference type="PANTHER" id="PTHR42910:SF1">
    <property type="entry name" value="MAJOR FACILITATOR SUPERFAMILY (MFS) PROFILE DOMAIN-CONTAINING PROTEIN"/>
    <property type="match status" value="1"/>
</dbReference>
<comment type="caution">
    <text evidence="6">The sequence shown here is derived from an EMBL/GenBank/DDBJ whole genome shotgun (WGS) entry which is preliminary data.</text>
</comment>
<proteinExistence type="predicted"/>
<dbReference type="EMBL" id="SJOI01000001">
    <property type="protein sequence ID" value="TCL02086.1"/>
    <property type="molecule type" value="Genomic_DNA"/>
</dbReference>
<evidence type="ECO:0000259" key="5">
    <source>
        <dbReference type="PROSITE" id="PS50850"/>
    </source>
</evidence>
<dbReference type="SUPFAM" id="SSF103473">
    <property type="entry name" value="MFS general substrate transporter"/>
    <property type="match status" value="1"/>
</dbReference>
<dbReference type="GO" id="GO:0022857">
    <property type="term" value="F:transmembrane transporter activity"/>
    <property type="evidence" value="ECO:0007669"/>
    <property type="project" value="InterPro"/>
</dbReference>
<feature type="transmembrane region" description="Helical" evidence="4">
    <location>
        <begin position="52"/>
        <end position="69"/>
    </location>
</feature>
<keyword evidence="2 4" id="KW-1133">Transmembrane helix</keyword>
<name>A0A4R1NC16_9GAMM</name>
<evidence type="ECO:0000256" key="2">
    <source>
        <dbReference type="ARBA" id="ARBA00022989"/>
    </source>
</evidence>
<dbReference type="PROSITE" id="PS50850">
    <property type="entry name" value="MFS"/>
    <property type="match status" value="1"/>
</dbReference>
<feature type="transmembrane region" description="Helical" evidence="4">
    <location>
        <begin position="221"/>
        <end position="241"/>
    </location>
</feature>
<evidence type="ECO:0000256" key="1">
    <source>
        <dbReference type="ARBA" id="ARBA00022692"/>
    </source>
</evidence>
<feature type="transmembrane region" description="Helical" evidence="4">
    <location>
        <begin position="14"/>
        <end position="32"/>
    </location>
</feature>
<evidence type="ECO:0000256" key="4">
    <source>
        <dbReference type="SAM" id="Phobius"/>
    </source>
</evidence>
<keyword evidence="1 4" id="KW-0812">Transmembrane</keyword>
<protein>
    <submittedName>
        <fullName evidence="6">Putative MFS family arabinose efflux permease</fullName>
    </submittedName>
</protein>
<feature type="transmembrane region" description="Helical" evidence="4">
    <location>
        <begin position="368"/>
        <end position="390"/>
    </location>
</feature>
<sequence length="400" mass="42991">MAVEKTEMVVMQRLTLWVMALTAGLVVANNYYNQPLLATLAVSFHVTQQSASAIAALTQFGYALGMFLLLPLGDKMERRRLVTIMLTLACLALLLFARATDFRLLLVFAFLIGFTSIVPQILPPFAAKLAGPEKAGEAVGLVMGGLLLGILLSRFVSGQIGAWLGWQVVYYMAATIMIILLFALRALLPAAKPTFKGNYLSLLISLTGLVKRHQILRITSLAAALQFGAFSLFWTTLAFYLDSLQQGYTARDAGLFGLVGAAGVLAAPAAGRLSTRINPTLLLLIGGGMMLLSFLSFALSFGNAFALIPGVIIMDLGMQISHVISMNRNYQLDSKAVSRLNTLYMVTRFLGGALGTLVGGIVWQQGHWYGICIAGAGFCILAIVIQFRLLSINQQSANAG</sequence>
<evidence type="ECO:0000313" key="7">
    <source>
        <dbReference type="Proteomes" id="UP000294555"/>
    </source>
</evidence>
<feature type="transmembrane region" description="Helical" evidence="4">
    <location>
        <begin position="253"/>
        <end position="273"/>
    </location>
</feature>
<reference evidence="6 7" key="1">
    <citation type="submission" date="2019-02" db="EMBL/GenBank/DDBJ databases">
        <title>Investigation of anaerobic lignin degradation for improved lignocellulosic biofuels.</title>
        <authorList>
            <person name="Deangelis K."/>
        </authorList>
    </citation>
    <scope>NUCLEOTIDE SEQUENCE [LARGE SCALE GENOMIC DNA]</scope>
    <source>
        <strain evidence="6 7">159R</strain>
    </source>
</reference>
<evidence type="ECO:0000313" key="6">
    <source>
        <dbReference type="EMBL" id="TCL02086.1"/>
    </source>
</evidence>
<dbReference type="OrthoDB" id="9815356at2"/>
<gene>
    <name evidence="6" type="ORF">EZJ58_0078</name>
</gene>
<feature type="transmembrane region" description="Helical" evidence="4">
    <location>
        <begin position="105"/>
        <end position="126"/>
    </location>
</feature>
<accession>A0A4R1NC16</accession>
<feature type="transmembrane region" description="Helical" evidence="4">
    <location>
        <begin position="345"/>
        <end position="362"/>
    </location>
</feature>
<dbReference type="CDD" id="cd17324">
    <property type="entry name" value="MFS_NepI_like"/>
    <property type="match status" value="1"/>
</dbReference>
<dbReference type="PANTHER" id="PTHR42910">
    <property type="entry name" value="TRANSPORTER SCO4007-RELATED"/>
    <property type="match status" value="1"/>
</dbReference>
<keyword evidence="7" id="KW-1185">Reference proteome</keyword>
<feature type="transmembrane region" description="Helical" evidence="4">
    <location>
        <begin position="280"/>
        <end position="299"/>
    </location>
</feature>
<dbReference type="InterPro" id="IPR020846">
    <property type="entry name" value="MFS_dom"/>
</dbReference>
<feature type="domain" description="Major facilitator superfamily (MFS) profile" evidence="5">
    <location>
        <begin position="8"/>
        <end position="394"/>
    </location>
</feature>
<feature type="transmembrane region" description="Helical" evidence="4">
    <location>
        <begin position="305"/>
        <end position="324"/>
    </location>
</feature>
<evidence type="ECO:0000256" key="3">
    <source>
        <dbReference type="ARBA" id="ARBA00023136"/>
    </source>
</evidence>
<feature type="transmembrane region" description="Helical" evidence="4">
    <location>
        <begin position="81"/>
        <end position="99"/>
    </location>
</feature>
<dbReference type="InterPro" id="IPR036259">
    <property type="entry name" value="MFS_trans_sf"/>
</dbReference>